<dbReference type="SUPFAM" id="SSF53623">
    <property type="entry name" value="MurD-like peptide ligases, catalytic domain"/>
    <property type="match status" value="1"/>
</dbReference>
<dbReference type="Gene3D" id="3.90.190.20">
    <property type="entry name" value="Mur ligase, C-terminal domain"/>
    <property type="match status" value="1"/>
</dbReference>
<dbReference type="Pfam" id="PF01225">
    <property type="entry name" value="Mur_ligase"/>
    <property type="match status" value="1"/>
</dbReference>
<feature type="domain" description="Mur ligase central" evidence="14">
    <location>
        <begin position="109"/>
        <end position="297"/>
    </location>
</feature>
<dbReference type="EMBL" id="JAPIUZ010000001">
    <property type="protein sequence ID" value="MCX2562613.1"/>
    <property type="molecule type" value="Genomic_DNA"/>
</dbReference>
<dbReference type="EC" id="6.3.2.10" evidence="10 11"/>
<comment type="similarity">
    <text evidence="10">Belongs to the MurCDEF family. MurF subfamily.</text>
</comment>
<feature type="domain" description="Mur ligase C-terminal" evidence="13">
    <location>
        <begin position="331"/>
        <end position="441"/>
    </location>
</feature>
<comment type="catalytic activity">
    <reaction evidence="10 11">
        <text>D-alanyl-D-alanine + UDP-N-acetyl-alpha-D-muramoyl-L-alanyl-gamma-D-glutamyl-meso-2,6-diaminopimelate + ATP = UDP-N-acetyl-alpha-D-muramoyl-L-alanyl-gamma-D-glutamyl-meso-2,6-diaminopimeloyl-D-alanyl-D-alanine + ADP + phosphate + H(+)</text>
        <dbReference type="Rhea" id="RHEA:28374"/>
        <dbReference type="ChEBI" id="CHEBI:15378"/>
        <dbReference type="ChEBI" id="CHEBI:30616"/>
        <dbReference type="ChEBI" id="CHEBI:43474"/>
        <dbReference type="ChEBI" id="CHEBI:57822"/>
        <dbReference type="ChEBI" id="CHEBI:61386"/>
        <dbReference type="ChEBI" id="CHEBI:83905"/>
        <dbReference type="ChEBI" id="CHEBI:456216"/>
        <dbReference type="EC" id="6.3.2.10"/>
    </reaction>
</comment>
<dbReference type="Gene3D" id="3.40.1390.10">
    <property type="entry name" value="MurE/MurF, N-terminal domain"/>
    <property type="match status" value="1"/>
</dbReference>
<comment type="pathway">
    <text evidence="10 11">Cell wall biogenesis; peptidoglycan biosynthesis.</text>
</comment>
<dbReference type="SUPFAM" id="SSF53244">
    <property type="entry name" value="MurD-like peptide ligases, peptide-binding domain"/>
    <property type="match status" value="1"/>
</dbReference>
<evidence type="ECO:0000256" key="9">
    <source>
        <dbReference type="ARBA" id="ARBA00023316"/>
    </source>
</evidence>
<keyword evidence="2 10" id="KW-0436">Ligase</keyword>
<dbReference type="InterPro" id="IPR004101">
    <property type="entry name" value="Mur_ligase_C"/>
</dbReference>
<evidence type="ECO:0000256" key="8">
    <source>
        <dbReference type="ARBA" id="ARBA00023306"/>
    </source>
</evidence>
<dbReference type="HAMAP" id="MF_02019">
    <property type="entry name" value="MurF"/>
    <property type="match status" value="1"/>
</dbReference>
<comment type="subcellular location">
    <subcellularLocation>
        <location evidence="10 11">Cytoplasm</location>
    </subcellularLocation>
</comment>
<comment type="caution">
    <text evidence="15">The sequence shown here is derived from an EMBL/GenBank/DDBJ whole genome shotgun (WGS) entry which is preliminary data.</text>
</comment>
<evidence type="ECO:0000256" key="1">
    <source>
        <dbReference type="ARBA" id="ARBA00022490"/>
    </source>
</evidence>
<keyword evidence="7 10" id="KW-0573">Peptidoglycan synthesis</keyword>
<dbReference type="SUPFAM" id="SSF63418">
    <property type="entry name" value="MurE/MurF N-terminal domain"/>
    <property type="match status" value="1"/>
</dbReference>
<evidence type="ECO:0000256" key="10">
    <source>
        <dbReference type="HAMAP-Rule" id="MF_02019"/>
    </source>
</evidence>
<evidence type="ECO:0000313" key="16">
    <source>
        <dbReference type="Proteomes" id="UP001301152"/>
    </source>
</evidence>
<dbReference type="Proteomes" id="UP001301152">
    <property type="component" value="Unassembled WGS sequence"/>
</dbReference>
<evidence type="ECO:0000256" key="2">
    <source>
        <dbReference type="ARBA" id="ARBA00022598"/>
    </source>
</evidence>
<evidence type="ECO:0000259" key="14">
    <source>
        <dbReference type="Pfam" id="PF08245"/>
    </source>
</evidence>
<dbReference type="PANTHER" id="PTHR43024:SF1">
    <property type="entry name" value="UDP-N-ACETYLMURAMOYL-TRIPEPTIDE--D-ALANYL-D-ALANINE LIGASE"/>
    <property type="match status" value="1"/>
</dbReference>
<protein>
    <recommendedName>
        <fullName evidence="10 11">UDP-N-acetylmuramoyl-tripeptide--D-alanyl-D-alanine ligase</fullName>
        <ecNumber evidence="10 11">6.3.2.10</ecNumber>
    </recommendedName>
    <alternativeName>
        <fullName evidence="10">D-alanyl-D-alanine-adding enzyme</fullName>
    </alternativeName>
</protein>
<dbReference type="Gene3D" id="3.40.1190.10">
    <property type="entry name" value="Mur-like, catalytic domain"/>
    <property type="match status" value="1"/>
</dbReference>
<proteinExistence type="inferred from homology"/>
<sequence length="462" mass="47549">MTGPLWTAEELTAATGGHFTGPCSALITGISIDTRTLAPGDLFIALKGENSDGHAHISTALEKGAAAVMVHDAISSDDPRLLVVSDTLSGLQALALAARARFAGKTIAVTGSVGKTTTKEMLRVALGALGQVHAAEASYNNHWGVPLTLARLPREAAFCISEIGMNHPGEISPLAHMVRPDIAVITTIASAHIGYMGSLDAIAEEKSALISALPANGIAVIPDDAHGQSFFTQAAAAVHATLWSCGQKPDSTVRASDLHMMAEGSSFQASTPHGTVSVRLNAPGQHLVRNALATLGVVAALKGDLPRAAAAMASFSPGKGRGAFTHIAGGTITLLDESYNASAASVKATLETLRLIPASRHIAILGDIRELGDFSTTEHAALAPVAAQCADLIFCCGPHMKSLYDSLPHAKQGAWAENSAALAPLACAALRRGDVLLVKGSLGSRMRVVIEALTALSHVEPA</sequence>
<dbReference type="GO" id="GO:0016874">
    <property type="term" value="F:ligase activity"/>
    <property type="evidence" value="ECO:0007669"/>
    <property type="project" value="UniProtKB-KW"/>
</dbReference>
<feature type="domain" description="Mur ligase N-terminal catalytic" evidence="12">
    <location>
        <begin position="27"/>
        <end position="76"/>
    </location>
</feature>
<accession>A0ABT3QBD0</accession>
<dbReference type="PANTHER" id="PTHR43024">
    <property type="entry name" value="UDP-N-ACETYLMURAMOYL-TRIPEPTIDE--D-ALANYL-D-ALANINE LIGASE"/>
    <property type="match status" value="1"/>
</dbReference>
<dbReference type="Pfam" id="PF08245">
    <property type="entry name" value="Mur_ligase_M"/>
    <property type="match status" value="1"/>
</dbReference>
<keyword evidence="6 10" id="KW-0133">Cell shape</keyword>
<dbReference type="InterPro" id="IPR036565">
    <property type="entry name" value="Mur-like_cat_sf"/>
</dbReference>
<name>A0ABT3QBD0_9PROT</name>
<dbReference type="NCBIfam" id="TIGR01143">
    <property type="entry name" value="murF"/>
    <property type="match status" value="1"/>
</dbReference>
<keyword evidence="16" id="KW-1185">Reference proteome</keyword>
<evidence type="ECO:0000259" key="12">
    <source>
        <dbReference type="Pfam" id="PF01225"/>
    </source>
</evidence>
<keyword evidence="1 10" id="KW-0963">Cytoplasm</keyword>
<dbReference type="InterPro" id="IPR051046">
    <property type="entry name" value="MurCDEF_CellWall_CoF430Synth"/>
</dbReference>
<gene>
    <name evidence="10 15" type="primary">murF</name>
    <name evidence="15" type="ORF">OQ497_01340</name>
</gene>
<dbReference type="RefSeq" id="WP_173559414.1">
    <property type="nucleotide sequence ID" value="NZ_JAPIUZ010000001.1"/>
</dbReference>
<organism evidence="15 16">
    <name type="scientific">Acetobacter thailandicus</name>
    <dbReference type="NCBI Taxonomy" id="1502842"/>
    <lineage>
        <taxon>Bacteria</taxon>
        <taxon>Pseudomonadati</taxon>
        <taxon>Pseudomonadota</taxon>
        <taxon>Alphaproteobacteria</taxon>
        <taxon>Acetobacterales</taxon>
        <taxon>Acetobacteraceae</taxon>
        <taxon>Acetobacter</taxon>
    </lineage>
</organism>
<evidence type="ECO:0000256" key="3">
    <source>
        <dbReference type="ARBA" id="ARBA00022618"/>
    </source>
</evidence>
<keyword evidence="5 10" id="KW-0067">ATP-binding</keyword>
<evidence type="ECO:0000256" key="4">
    <source>
        <dbReference type="ARBA" id="ARBA00022741"/>
    </source>
</evidence>
<feature type="binding site" evidence="10">
    <location>
        <begin position="111"/>
        <end position="117"/>
    </location>
    <ligand>
        <name>ATP</name>
        <dbReference type="ChEBI" id="CHEBI:30616"/>
    </ligand>
</feature>
<evidence type="ECO:0000256" key="7">
    <source>
        <dbReference type="ARBA" id="ARBA00022984"/>
    </source>
</evidence>
<evidence type="ECO:0000259" key="13">
    <source>
        <dbReference type="Pfam" id="PF02875"/>
    </source>
</evidence>
<evidence type="ECO:0000256" key="5">
    <source>
        <dbReference type="ARBA" id="ARBA00022840"/>
    </source>
</evidence>
<dbReference type="Pfam" id="PF02875">
    <property type="entry name" value="Mur_ligase_C"/>
    <property type="match status" value="1"/>
</dbReference>
<keyword evidence="3 10" id="KW-0132">Cell division</keyword>
<keyword evidence="9 10" id="KW-0961">Cell wall biogenesis/degradation</keyword>
<comment type="function">
    <text evidence="10 11">Involved in cell wall formation. Catalyzes the final step in the synthesis of UDP-N-acetylmuramoyl-pentapeptide, the precursor of murein.</text>
</comment>
<evidence type="ECO:0000313" key="15">
    <source>
        <dbReference type="EMBL" id="MCX2562613.1"/>
    </source>
</evidence>
<evidence type="ECO:0000256" key="11">
    <source>
        <dbReference type="RuleBase" id="RU004136"/>
    </source>
</evidence>
<dbReference type="InterPro" id="IPR035911">
    <property type="entry name" value="MurE/MurF_N"/>
</dbReference>
<dbReference type="InterPro" id="IPR036615">
    <property type="entry name" value="Mur_ligase_C_dom_sf"/>
</dbReference>
<evidence type="ECO:0000256" key="6">
    <source>
        <dbReference type="ARBA" id="ARBA00022960"/>
    </source>
</evidence>
<dbReference type="InterPro" id="IPR000713">
    <property type="entry name" value="Mur_ligase_N"/>
</dbReference>
<reference evidence="15 16" key="1">
    <citation type="submission" date="2022-11" db="EMBL/GenBank/DDBJ databases">
        <title>Genome sequencing of Acetobacter type strain.</title>
        <authorList>
            <person name="Heo J."/>
            <person name="Lee D."/>
            <person name="Han B.-H."/>
            <person name="Hong S.-B."/>
            <person name="Kwon S.-W."/>
        </authorList>
    </citation>
    <scope>NUCLEOTIDE SEQUENCE [LARGE SCALE GENOMIC DNA]</scope>
    <source>
        <strain evidence="15 16">KACC 21253</strain>
    </source>
</reference>
<dbReference type="InterPro" id="IPR013221">
    <property type="entry name" value="Mur_ligase_cen"/>
</dbReference>
<keyword evidence="8 10" id="KW-0131">Cell cycle</keyword>
<keyword evidence="4 10" id="KW-0547">Nucleotide-binding</keyword>
<dbReference type="InterPro" id="IPR005863">
    <property type="entry name" value="UDP-N-AcMur_synth"/>
</dbReference>